<reference evidence="4" key="4">
    <citation type="submission" date="2022-01" db="EMBL/GenBank/DDBJ databases">
        <title>Collection of gut derived symbiotic bacterial strains cultured from healthy donors.</title>
        <authorList>
            <person name="Lin H."/>
            <person name="Kohout C."/>
            <person name="Waligurski E."/>
            <person name="Pamer E.G."/>
        </authorList>
    </citation>
    <scope>NUCLEOTIDE SEQUENCE</scope>
    <source>
        <strain evidence="4">DFI.5.49</strain>
    </source>
</reference>
<dbReference type="EMBL" id="CYYV01000004">
    <property type="protein sequence ID" value="CUN96634.1"/>
    <property type="molecule type" value="Genomic_DNA"/>
</dbReference>
<evidence type="ECO:0000313" key="7">
    <source>
        <dbReference type="Proteomes" id="UP000095709"/>
    </source>
</evidence>
<feature type="domain" description="SGNH hydrolase-type esterase" evidence="1">
    <location>
        <begin position="60"/>
        <end position="238"/>
    </location>
</feature>
<evidence type="ECO:0000313" key="5">
    <source>
        <dbReference type="EMBL" id="NSE16667.1"/>
    </source>
</evidence>
<dbReference type="EMBL" id="CZAL01000003">
    <property type="protein sequence ID" value="CUO91341.1"/>
    <property type="molecule type" value="Genomic_DNA"/>
</dbReference>
<dbReference type="InterPro" id="IPR036514">
    <property type="entry name" value="SGNH_hydro_sf"/>
</dbReference>
<dbReference type="EMBL" id="JAAITQ010000016">
    <property type="protein sequence ID" value="NSE16667.1"/>
    <property type="molecule type" value="Genomic_DNA"/>
</dbReference>
<dbReference type="Pfam" id="PF13472">
    <property type="entry name" value="Lipase_GDSL_2"/>
    <property type="match status" value="1"/>
</dbReference>
<dbReference type="Gene3D" id="3.40.50.1110">
    <property type="entry name" value="SGNH hydrolase"/>
    <property type="match status" value="1"/>
</dbReference>
<evidence type="ECO:0000313" key="8">
    <source>
        <dbReference type="Proteomes" id="UP000768180"/>
    </source>
</evidence>
<dbReference type="GO" id="GO:0016787">
    <property type="term" value="F:hydrolase activity"/>
    <property type="evidence" value="ECO:0007669"/>
    <property type="project" value="UniProtKB-KW"/>
</dbReference>
<dbReference type="Proteomes" id="UP001199915">
    <property type="component" value="Unassembled WGS sequence"/>
</dbReference>
<proteinExistence type="predicted"/>
<protein>
    <submittedName>
        <fullName evidence="4">SGNH/GDSL hydrolase family protein</fullName>
    </submittedName>
</protein>
<keyword evidence="4" id="KW-0378">Hydrolase</keyword>
<reference evidence="6 7" key="1">
    <citation type="submission" date="2015-09" db="EMBL/GenBank/DDBJ databases">
        <authorList>
            <consortium name="Pathogen Informatics"/>
        </authorList>
    </citation>
    <scope>NUCLEOTIDE SEQUENCE [LARGE SCALE GENOMIC DNA]</scope>
    <source>
        <strain evidence="2 6">2789STDY5608849</strain>
        <strain evidence="3 7">2789STDY5834885</strain>
    </source>
</reference>
<reference evidence="5" key="3">
    <citation type="submission" date="2020-02" db="EMBL/GenBank/DDBJ databases">
        <authorList>
            <person name="Littmann E."/>
            <person name="Sorbara M."/>
        </authorList>
    </citation>
    <scope>NUCLEOTIDE SEQUENCE</scope>
    <source>
        <strain evidence="5">MSK.14.54</strain>
    </source>
</reference>
<dbReference type="SUPFAM" id="SSF52266">
    <property type="entry name" value="SGNH hydrolase"/>
    <property type="match status" value="1"/>
</dbReference>
<dbReference type="OrthoDB" id="2394030at2"/>
<organism evidence="2 6">
    <name type="scientific">Fusicatenibacter saccharivorans</name>
    <dbReference type="NCBI Taxonomy" id="1150298"/>
    <lineage>
        <taxon>Bacteria</taxon>
        <taxon>Bacillati</taxon>
        <taxon>Bacillota</taxon>
        <taxon>Clostridia</taxon>
        <taxon>Lachnospirales</taxon>
        <taxon>Lachnospiraceae</taxon>
        <taxon>Fusicatenibacter</taxon>
    </lineage>
</organism>
<dbReference type="Proteomes" id="UP000095709">
    <property type="component" value="Unassembled WGS sequence"/>
</dbReference>
<dbReference type="AlphaFoldDB" id="A0A174B7I7"/>
<evidence type="ECO:0000313" key="3">
    <source>
        <dbReference type="EMBL" id="CUO91341.1"/>
    </source>
</evidence>
<dbReference type="RefSeq" id="WP_022463249.1">
    <property type="nucleotide sequence ID" value="NZ_CAXSRP010000005.1"/>
</dbReference>
<dbReference type="EMBL" id="JAKNFS010000017">
    <property type="protein sequence ID" value="MCG4766322.1"/>
    <property type="molecule type" value="Genomic_DNA"/>
</dbReference>
<sequence>MDAKIIAGILAAGGAALAAGGVYRMNKKTGYFKKGNSVRYDVSRIPFKKTSPLKGKTVVFLGSSVTKGFAAHNNAFAEYIAKKDSCICIKEAVNGTTLIDNCEDSYIERMRDNLDPERQVDLFICQLSTNDATRNSPLGEISESRDLDSFDVKTVCGAIEYIIAYAKETWHCRVMFYTNPQYDSDTYAKMVEALLKIQEKWQIGVIDFWNDERINSISPEKRKLYLQDPIHPMKAGYAEWLVPVMEQRIAEYLETQVS</sequence>
<evidence type="ECO:0000259" key="1">
    <source>
        <dbReference type="Pfam" id="PF13472"/>
    </source>
</evidence>
<gene>
    <name evidence="2" type="ORF">ERS852406_01016</name>
    <name evidence="3" type="ORF">ERS852498_00795</name>
    <name evidence="5" type="ORF">G5B05_09655</name>
    <name evidence="4" type="ORF">L0N21_12510</name>
</gene>
<accession>A0A174B7I7</accession>
<dbReference type="Proteomes" id="UP000768180">
    <property type="component" value="Unassembled WGS sequence"/>
</dbReference>
<dbReference type="Proteomes" id="UP000095706">
    <property type="component" value="Unassembled WGS sequence"/>
</dbReference>
<keyword evidence="8" id="KW-1185">Reference proteome</keyword>
<name>A0A174B7I7_9FIRM</name>
<dbReference type="InterPro" id="IPR013830">
    <property type="entry name" value="SGNH_hydro"/>
</dbReference>
<evidence type="ECO:0000313" key="6">
    <source>
        <dbReference type="Proteomes" id="UP000095706"/>
    </source>
</evidence>
<reference evidence="5 8" key="2">
    <citation type="journal article" date="2020" name="Cell Host Microbe">
        <title>Functional and Genomic Variation between Human-Derived Isolates of Lachnospiraceae Reveals Inter- and Intra-Species Diversity.</title>
        <authorList>
            <person name="Sorbara M.T."/>
            <person name="Littmann E.R."/>
            <person name="Fontana E."/>
            <person name="Moody T.U."/>
            <person name="Kohout C.E."/>
            <person name="Gjonbalaj M."/>
            <person name="Eaton V."/>
            <person name="Seok R."/>
            <person name="Leiner I.M."/>
            <person name="Pamer E.G."/>
        </authorList>
    </citation>
    <scope>NUCLEOTIDE SEQUENCE [LARGE SCALE GENOMIC DNA]</scope>
    <source>
        <strain evidence="5 8">MSK.14.54</strain>
    </source>
</reference>
<dbReference type="CDD" id="cd00229">
    <property type="entry name" value="SGNH_hydrolase"/>
    <property type="match status" value="1"/>
</dbReference>
<evidence type="ECO:0000313" key="2">
    <source>
        <dbReference type="EMBL" id="CUN96634.1"/>
    </source>
</evidence>
<dbReference type="STRING" id="1150298.ERS852406_01016"/>
<evidence type="ECO:0000313" key="4">
    <source>
        <dbReference type="EMBL" id="MCG4766322.1"/>
    </source>
</evidence>